<comment type="subcellular location">
    <subcellularLocation>
        <location evidence="1">Membrane</location>
        <topology evidence="1">Multi-pass membrane protein</topology>
    </subcellularLocation>
</comment>
<dbReference type="InterPro" id="IPR025958">
    <property type="entry name" value="SID1_TM_fam"/>
</dbReference>
<accession>A0A7S0SAG8</accession>
<feature type="transmembrane region" description="Helical" evidence="9">
    <location>
        <begin position="302"/>
        <end position="324"/>
    </location>
</feature>
<dbReference type="PANTHER" id="PTHR12185">
    <property type="entry name" value="SID1 TRANSMEMBRANE FAMILY MEMEBER"/>
    <property type="match status" value="1"/>
</dbReference>
<keyword evidence="5 9" id="KW-1133">Transmembrane helix</keyword>
<feature type="transmembrane region" description="Helical" evidence="9">
    <location>
        <begin position="371"/>
        <end position="391"/>
    </location>
</feature>
<feature type="transmembrane region" description="Helical" evidence="9">
    <location>
        <begin position="430"/>
        <end position="450"/>
    </location>
</feature>
<feature type="transmembrane region" description="Helical" evidence="9">
    <location>
        <begin position="270"/>
        <end position="290"/>
    </location>
</feature>
<feature type="region of interest" description="Disordered" evidence="8">
    <location>
        <begin position="1"/>
        <end position="30"/>
    </location>
</feature>
<evidence type="ECO:0000256" key="8">
    <source>
        <dbReference type="SAM" id="MobiDB-lite"/>
    </source>
</evidence>
<dbReference type="EMBL" id="HBFC01007170">
    <property type="protein sequence ID" value="CAD8701363.1"/>
    <property type="molecule type" value="Transcribed_RNA"/>
</dbReference>
<evidence type="ECO:0000256" key="1">
    <source>
        <dbReference type="ARBA" id="ARBA00004141"/>
    </source>
</evidence>
<dbReference type="GO" id="GO:0003725">
    <property type="term" value="F:double-stranded RNA binding"/>
    <property type="evidence" value="ECO:0007669"/>
    <property type="project" value="TreeGrafter"/>
</dbReference>
<evidence type="ECO:0000256" key="3">
    <source>
        <dbReference type="ARBA" id="ARBA00022692"/>
    </source>
</evidence>
<proteinExistence type="inferred from homology"/>
<dbReference type="PANTHER" id="PTHR12185:SF14">
    <property type="entry name" value="CHOLESTEROL UPTAKE PROTEIN 1"/>
    <property type="match status" value="1"/>
</dbReference>
<evidence type="ECO:0000256" key="9">
    <source>
        <dbReference type="SAM" id="Phobius"/>
    </source>
</evidence>
<feature type="transmembrane region" description="Helical" evidence="9">
    <location>
        <begin position="237"/>
        <end position="258"/>
    </location>
</feature>
<feature type="compositionally biased region" description="Basic and acidic residues" evidence="8">
    <location>
        <begin position="1"/>
        <end position="10"/>
    </location>
</feature>
<reference evidence="10" key="1">
    <citation type="submission" date="2021-01" db="EMBL/GenBank/DDBJ databases">
        <authorList>
            <person name="Corre E."/>
            <person name="Pelletier E."/>
            <person name="Niang G."/>
            <person name="Scheremetjew M."/>
            <person name="Finn R."/>
            <person name="Kale V."/>
            <person name="Holt S."/>
            <person name="Cochrane G."/>
            <person name="Meng A."/>
            <person name="Brown T."/>
            <person name="Cohen L."/>
        </authorList>
    </citation>
    <scope>NUCLEOTIDE SEQUENCE</scope>
    <source>
        <strain evidence="10">SL-175</strain>
    </source>
</reference>
<evidence type="ECO:0000256" key="6">
    <source>
        <dbReference type="ARBA" id="ARBA00023136"/>
    </source>
</evidence>
<dbReference type="GO" id="GO:0005764">
    <property type="term" value="C:lysosome"/>
    <property type="evidence" value="ECO:0007669"/>
    <property type="project" value="TreeGrafter"/>
</dbReference>
<evidence type="ECO:0000256" key="5">
    <source>
        <dbReference type="ARBA" id="ARBA00022989"/>
    </source>
</evidence>
<protein>
    <submittedName>
        <fullName evidence="10">Uncharacterized protein</fullName>
    </submittedName>
</protein>
<dbReference type="GO" id="GO:0051033">
    <property type="term" value="F:RNA transmembrane transporter activity"/>
    <property type="evidence" value="ECO:0007669"/>
    <property type="project" value="TreeGrafter"/>
</dbReference>
<evidence type="ECO:0000256" key="2">
    <source>
        <dbReference type="ARBA" id="ARBA00006618"/>
    </source>
</evidence>
<feature type="transmembrane region" description="Helical" evidence="9">
    <location>
        <begin position="160"/>
        <end position="180"/>
    </location>
</feature>
<dbReference type="AlphaFoldDB" id="A0A7S0SAG8"/>
<keyword evidence="4" id="KW-0732">Signal</keyword>
<dbReference type="Pfam" id="PF13965">
    <property type="entry name" value="SID-1_RNA_chan"/>
    <property type="match status" value="1"/>
</dbReference>
<dbReference type="GO" id="GO:0005886">
    <property type="term" value="C:plasma membrane"/>
    <property type="evidence" value="ECO:0007669"/>
    <property type="project" value="TreeGrafter"/>
</dbReference>
<keyword evidence="3 9" id="KW-0812">Transmembrane</keyword>
<feature type="transmembrane region" description="Helical" evidence="9">
    <location>
        <begin position="212"/>
        <end position="231"/>
    </location>
</feature>
<feature type="transmembrane region" description="Helical" evidence="9">
    <location>
        <begin position="397"/>
        <end position="418"/>
    </location>
</feature>
<name>A0A7S0SAG8_9CHLO</name>
<evidence type="ECO:0000313" key="10">
    <source>
        <dbReference type="EMBL" id="CAD8701363.1"/>
    </source>
</evidence>
<keyword evidence="6 9" id="KW-0472">Membrane</keyword>
<feature type="transmembrane region" description="Helical" evidence="9">
    <location>
        <begin position="96"/>
        <end position="115"/>
    </location>
</feature>
<keyword evidence="7" id="KW-0325">Glycoprotein</keyword>
<organism evidence="10">
    <name type="scientific">Mantoniella antarctica</name>
    <dbReference type="NCBI Taxonomy" id="81844"/>
    <lineage>
        <taxon>Eukaryota</taxon>
        <taxon>Viridiplantae</taxon>
        <taxon>Chlorophyta</taxon>
        <taxon>Mamiellophyceae</taxon>
        <taxon>Mamiellales</taxon>
        <taxon>Mamiellaceae</taxon>
        <taxon>Mantoniella</taxon>
    </lineage>
</organism>
<comment type="similarity">
    <text evidence="2">Belongs to the SID1 family.</text>
</comment>
<gene>
    <name evidence="10" type="ORF">MANT1106_LOCUS4045</name>
</gene>
<evidence type="ECO:0000256" key="4">
    <source>
        <dbReference type="ARBA" id="ARBA00022729"/>
    </source>
</evidence>
<evidence type="ECO:0000256" key="7">
    <source>
        <dbReference type="ARBA" id="ARBA00023180"/>
    </source>
</evidence>
<sequence>MSDSDHDEHLSASGMTTRLLPPCSNPSEVPTQGEIMEDVGVGGAAGTKEGVGWNRRLEASHNLPSTSHDLSPPPSHNLLARRGRHLTAHDEASRPFYLKTFWKLTLVIVTLYIFLGSQLDFFVMNDGVVTCYYNDKCMKPLFIPGPPGTRGIQFRAFNNVVSNLGYITFGLAFIGIVAWCDPNLYCRVRITRQPAGAPAGGGGFGLHQDYSLFYTLGIACVAEGILSAFYHACPTGLTFQLDVTMMFLALGMSILTFFIKRLPSRGAGPFKAFGSFLVCVILHFLSRVLGTDVYARPVTAGIFWTLAECALVVVAGAGVVHVWLTLHLTLNTHGDGLDISVGHLTWQEQYKLLRRSMEAPSRAAAMREKTAMAVFLAAEVCFLALMAVAGPALSLEFFPWALSMEVVTFVLYLCYYVYQKVLSNERIPNWLVLMVVANLALWGLAFRLYAVKVLDYRLSPAASAEMSAPCVLWGYFDVHDCWHFVSSAALFMHQLIMFTVDSDLVSVPRKDIVAF</sequence>